<accession>A0A811KAS0</accession>
<dbReference type="AlphaFoldDB" id="A0A811KAS0"/>
<keyword evidence="4" id="KW-0967">Endosome</keyword>
<evidence type="ECO:0000256" key="8">
    <source>
        <dbReference type="SAM" id="MobiDB-lite"/>
    </source>
</evidence>
<dbReference type="InterPro" id="IPR040297">
    <property type="entry name" value="MVB12B"/>
</dbReference>
<evidence type="ECO:0000256" key="5">
    <source>
        <dbReference type="ARBA" id="ARBA00022927"/>
    </source>
</evidence>
<reference evidence="11" key="1">
    <citation type="submission" date="2020-09" db="EMBL/GenBank/DDBJ databases">
        <authorList>
            <person name="Kikuchi T."/>
        </authorList>
    </citation>
    <scope>NUCLEOTIDE SEQUENCE</scope>
    <source>
        <strain evidence="11">SH1</strain>
    </source>
</reference>
<dbReference type="PANTHER" id="PTHR31547:SF1">
    <property type="entry name" value="MULTIVESICULAR BODY SUBUNIT 12B"/>
    <property type="match status" value="1"/>
</dbReference>
<feature type="domain" description="UMA" evidence="9">
    <location>
        <begin position="211"/>
        <end position="254"/>
    </location>
</feature>
<evidence type="ECO:0008006" key="13">
    <source>
        <dbReference type="Google" id="ProtNLM"/>
    </source>
</evidence>
<keyword evidence="12" id="KW-1185">Reference proteome</keyword>
<protein>
    <recommendedName>
        <fullName evidence="13">Multivesicular body subunit 12A</fullName>
    </recommendedName>
</protein>
<dbReference type="Proteomes" id="UP000783686">
    <property type="component" value="Unassembled WGS sequence"/>
</dbReference>
<dbReference type="GO" id="GO:0042058">
    <property type="term" value="P:regulation of epidermal growth factor receptor signaling pathway"/>
    <property type="evidence" value="ECO:0007669"/>
    <property type="project" value="TreeGrafter"/>
</dbReference>
<keyword evidence="6" id="KW-0472">Membrane</keyword>
<comment type="subcellular location">
    <subcellularLocation>
        <location evidence="1">Late endosome membrane</location>
        <topology evidence="1">Peripheral membrane protein</topology>
    </subcellularLocation>
</comment>
<evidence type="ECO:0000256" key="7">
    <source>
        <dbReference type="ARBA" id="ARBA00053101"/>
    </source>
</evidence>
<name>A0A811KAS0_9BILA</name>
<proteinExistence type="inferred from homology"/>
<organism evidence="11 12">
    <name type="scientific">Bursaphelenchus okinawaensis</name>
    <dbReference type="NCBI Taxonomy" id="465554"/>
    <lineage>
        <taxon>Eukaryota</taxon>
        <taxon>Metazoa</taxon>
        <taxon>Ecdysozoa</taxon>
        <taxon>Nematoda</taxon>
        <taxon>Chromadorea</taxon>
        <taxon>Rhabditida</taxon>
        <taxon>Tylenchina</taxon>
        <taxon>Tylenchomorpha</taxon>
        <taxon>Aphelenchoidea</taxon>
        <taxon>Aphelenchoididae</taxon>
        <taxon>Bursaphelenchus</taxon>
    </lineage>
</organism>
<dbReference type="InterPro" id="IPR023340">
    <property type="entry name" value="UMA"/>
</dbReference>
<evidence type="ECO:0000256" key="3">
    <source>
        <dbReference type="ARBA" id="ARBA00022448"/>
    </source>
</evidence>
<evidence type="ECO:0000256" key="6">
    <source>
        <dbReference type="ARBA" id="ARBA00023136"/>
    </source>
</evidence>
<dbReference type="Proteomes" id="UP000614601">
    <property type="component" value="Unassembled WGS sequence"/>
</dbReference>
<dbReference type="GO" id="GO:0015031">
    <property type="term" value="P:protein transport"/>
    <property type="evidence" value="ECO:0007669"/>
    <property type="project" value="UniProtKB-KW"/>
</dbReference>
<dbReference type="FunFam" id="2.100.10.50:FF:000002">
    <property type="entry name" value="Multivesicular body subunit 12B"/>
    <property type="match status" value="1"/>
</dbReference>
<dbReference type="GO" id="GO:0046755">
    <property type="term" value="P:viral budding"/>
    <property type="evidence" value="ECO:0007669"/>
    <property type="project" value="TreeGrafter"/>
</dbReference>
<dbReference type="EMBL" id="CAJFDH010000002">
    <property type="protein sequence ID" value="CAD5212438.1"/>
    <property type="molecule type" value="Genomic_DNA"/>
</dbReference>
<dbReference type="OrthoDB" id="6021306at2759"/>
<dbReference type="EMBL" id="CAJFCW020000002">
    <property type="protein sequence ID" value="CAG9096038.1"/>
    <property type="molecule type" value="Genomic_DNA"/>
</dbReference>
<keyword evidence="3" id="KW-0813">Transport</keyword>
<dbReference type="InterPro" id="IPR018798">
    <property type="entry name" value="MVB12A/B"/>
</dbReference>
<dbReference type="Gene3D" id="2.100.10.50">
    <property type="match status" value="1"/>
</dbReference>
<dbReference type="Pfam" id="PF10240">
    <property type="entry name" value="DUF2464"/>
    <property type="match status" value="1"/>
</dbReference>
<dbReference type="GO" id="GO:0019075">
    <property type="term" value="P:virus maturation"/>
    <property type="evidence" value="ECO:0007669"/>
    <property type="project" value="TreeGrafter"/>
</dbReference>
<dbReference type="PANTHER" id="PTHR31547">
    <property type="entry name" value="MULTIVESICULAR BODY SUBUNIT 12B"/>
    <property type="match status" value="1"/>
</dbReference>
<evidence type="ECO:0000259" key="9">
    <source>
        <dbReference type="PROSITE" id="PS51497"/>
    </source>
</evidence>
<dbReference type="PROSITE" id="PS51497">
    <property type="entry name" value="UMA"/>
    <property type="match status" value="1"/>
</dbReference>
<evidence type="ECO:0000256" key="4">
    <source>
        <dbReference type="ARBA" id="ARBA00022753"/>
    </source>
</evidence>
<dbReference type="InterPro" id="IPR023341">
    <property type="entry name" value="MABP"/>
</dbReference>
<evidence type="ECO:0000256" key="1">
    <source>
        <dbReference type="ARBA" id="ARBA00004633"/>
    </source>
</evidence>
<evidence type="ECO:0000259" key="10">
    <source>
        <dbReference type="PROSITE" id="PS51498"/>
    </source>
</evidence>
<evidence type="ECO:0000256" key="2">
    <source>
        <dbReference type="ARBA" id="ARBA00010432"/>
    </source>
</evidence>
<sequence>MLCKDAEFGENELPIVSLCLIADKARCPANFTAITKSADDGSDADLWKDGFGFGIFNRTVRYLAISRIAPENTAHEVITDLSVISEKEAVPTNFVCIDYTADTKERALKKKFVCVRFTPRSDALDALTDVIVHTRHRKPPKGYTLAGEVDGAYICFRVQTIPENYGVKQRNPQPSLYPSLDPTPLPPGTSNPLPNIGVCTIRAGQHPIKGLEGIEFKLNPRLVTTNSSGAKEPDPELPDQYDFSYNFNLERSCLA</sequence>
<dbReference type="GO" id="GO:0031902">
    <property type="term" value="C:late endosome membrane"/>
    <property type="evidence" value="ECO:0007669"/>
    <property type="project" value="UniProtKB-SubCell"/>
</dbReference>
<evidence type="ECO:0000313" key="11">
    <source>
        <dbReference type="EMBL" id="CAD5212438.1"/>
    </source>
</evidence>
<evidence type="ECO:0000313" key="12">
    <source>
        <dbReference type="Proteomes" id="UP000614601"/>
    </source>
</evidence>
<keyword evidence="5" id="KW-0653">Protein transport</keyword>
<dbReference type="PROSITE" id="PS51498">
    <property type="entry name" value="MABP"/>
    <property type="match status" value="1"/>
</dbReference>
<comment type="function">
    <text evidence="7">Component of the ESCRT-I complex, a regulator of vesicular trafficking process. Required for the sorting of endocytic ubiquitinated cargos into multivesicular bodies.</text>
</comment>
<dbReference type="GO" id="GO:0000813">
    <property type="term" value="C:ESCRT I complex"/>
    <property type="evidence" value="ECO:0007669"/>
    <property type="project" value="InterPro"/>
</dbReference>
<feature type="region of interest" description="Disordered" evidence="8">
    <location>
        <begin position="166"/>
        <end position="189"/>
    </location>
</feature>
<feature type="domain" description="MABP" evidence="10">
    <location>
        <begin position="12"/>
        <end position="160"/>
    </location>
</feature>
<gene>
    <name evidence="11" type="ORF">BOKJ2_LOCUS4239</name>
</gene>
<comment type="similarity">
    <text evidence="2">Belongs to the MVB12 family.</text>
</comment>
<comment type="caution">
    <text evidence="11">The sequence shown here is derived from an EMBL/GenBank/DDBJ whole genome shotgun (WGS) entry which is preliminary data.</text>
</comment>